<accession>A0AAI8YCU2</accession>
<evidence type="ECO:0000313" key="4">
    <source>
        <dbReference type="Proteomes" id="UP001295740"/>
    </source>
</evidence>
<dbReference type="EMBL" id="CAUWAG010000003">
    <property type="protein sequence ID" value="CAJ2500070.1"/>
    <property type="molecule type" value="Genomic_DNA"/>
</dbReference>
<evidence type="ECO:0000313" key="3">
    <source>
        <dbReference type="EMBL" id="CAJ2500070.1"/>
    </source>
</evidence>
<name>A0AAI8YCU2_9PEZI</name>
<protein>
    <submittedName>
        <fullName evidence="3">Uu.00g029230.m01.CDS01</fullName>
    </submittedName>
</protein>
<keyword evidence="4" id="KW-1185">Reference proteome</keyword>
<dbReference type="SUPFAM" id="SSF56112">
    <property type="entry name" value="Protein kinase-like (PK-like)"/>
    <property type="match status" value="1"/>
</dbReference>
<feature type="region of interest" description="Disordered" evidence="1">
    <location>
        <begin position="203"/>
        <end position="232"/>
    </location>
</feature>
<dbReference type="GO" id="GO:0005524">
    <property type="term" value="F:ATP binding"/>
    <property type="evidence" value="ECO:0007669"/>
    <property type="project" value="InterPro"/>
</dbReference>
<dbReference type="InterPro" id="IPR000719">
    <property type="entry name" value="Prot_kinase_dom"/>
</dbReference>
<dbReference type="PROSITE" id="PS50011">
    <property type="entry name" value="PROTEIN_KINASE_DOM"/>
    <property type="match status" value="1"/>
</dbReference>
<dbReference type="Gene3D" id="1.10.510.10">
    <property type="entry name" value="Transferase(Phosphotransferase) domain 1"/>
    <property type="match status" value="2"/>
</dbReference>
<dbReference type="SMART" id="SM00220">
    <property type="entry name" value="S_TKc"/>
    <property type="match status" value="1"/>
</dbReference>
<reference evidence="3" key="1">
    <citation type="submission" date="2023-10" db="EMBL/GenBank/DDBJ databases">
        <authorList>
            <person name="Hackl T."/>
        </authorList>
    </citation>
    <scope>NUCLEOTIDE SEQUENCE</scope>
</reference>
<gene>
    <name evidence="3" type="ORF">KHLLAP_LOCUS538</name>
</gene>
<organism evidence="3 4">
    <name type="scientific">Anthostomella pinea</name>
    <dbReference type="NCBI Taxonomy" id="933095"/>
    <lineage>
        <taxon>Eukaryota</taxon>
        <taxon>Fungi</taxon>
        <taxon>Dikarya</taxon>
        <taxon>Ascomycota</taxon>
        <taxon>Pezizomycotina</taxon>
        <taxon>Sordariomycetes</taxon>
        <taxon>Xylariomycetidae</taxon>
        <taxon>Xylariales</taxon>
        <taxon>Xylariaceae</taxon>
        <taxon>Anthostomella</taxon>
    </lineage>
</organism>
<dbReference type="AlphaFoldDB" id="A0AAI8YCU2"/>
<dbReference type="Proteomes" id="UP001295740">
    <property type="component" value="Unassembled WGS sequence"/>
</dbReference>
<evidence type="ECO:0000259" key="2">
    <source>
        <dbReference type="PROSITE" id="PS50011"/>
    </source>
</evidence>
<comment type="caution">
    <text evidence="3">The sequence shown here is derived from an EMBL/GenBank/DDBJ whole genome shotgun (WGS) entry which is preliminary data.</text>
</comment>
<dbReference type="GO" id="GO:0004672">
    <property type="term" value="F:protein kinase activity"/>
    <property type="evidence" value="ECO:0007669"/>
    <property type="project" value="InterPro"/>
</dbReference>
<dbReference type="InterPro" id="IPR011009">
    <property type="entry name" value="Kinase-like_dom_sf"/>
</dbReference>
<proteinExistence type="predicted"/>
<sequence length="323" mass="35588">MASDQIPSELKIKLQNSGDEKEKVVVKASKKPALSAANAALLAESGEVADADDLGREMTSLQRSKGYKSHLMKLHSVVRPEGQPQGPPSMLVLEHIPHGTLKELAQAIGIGNLPGSFIRSVFLCLVRIVTELAYPDTDGHDIPADPDVRPTELAHMDIRWNNLMFGDVEPGSAEHDPWPILKLIDFGQARDYTEVDEKDDAEYVSADRRKTREDADAAAKKGPEKRSSGIERNIRDLALVGHPERPLFTLPAGKQLTKSSPPANAPNLEQDVRNLIIQCLAPNPKHRPSLEELTALDWFANVTEQDCEDAKALVDKHIYNKKS</sequence>
<evidence type="ECO:0000256" key="1">
    <source>
        <dbReference type="SAM" id="MobiDB-lite"/>
    </source>
</evidence>
<feature type="compositionally biased region" description="Basic and acidic residues" evidence="1">
    <location>
        <begin position="205"/>
        <end position="232"/>
    </location>
</feature>
<feature type="domain" description="Protein kinase" evidence="2">
    <location>
        <begin position="1"/>
        <end position="299"/>
    </location>
</feature>